<reference evidence="2" key="1">
    <citation type="submission" date="2023-04" db="EMBL/GenBank/DDBJ databases">
        <authorList>
            <consortium name="ELIXIR-Norway"/>
        </authorList>
    </citation>
    <scope>NUCLEOTIDE SEQUENCE [LARGE SCALE GENOMIC DNA]</scope>
</reference>
<gene>
    <name evidence="2" type="ORF">MRATA1EN1_LOCUS27977</name>
</gene>
<organism evidence="2 3">
    <name type="scientific">Rangifer tarandus platyrhynchus</name>
    <name type="common">Svalbard reindeer</name>
    <dbReference type="NCBI Taxonomy" id="3082113"/>
    <lineage>
        <taxon>Eukaryota</taxon>
        <taxon>Metazoa</taxon>
        <taxon>Chordata</taxon>
        <taxon>Craniata</taxon>
        <taxon>Vertebrata</taxon>
        <taxon>Euteleostomi</taxon>
        <taxon>Mammalia</taxon>
        <taxon>Eutheria</taxon>
        <taxon>Laurasiatheria</taxon>
        <taxon>Artiodactyla</taxon>
        <taxon>Ruminantia</taxon>
        <taxon>Pecora</taxon>
        <taxon>Cervidae</taxon>
        <taxon>Odocoileinae</taxon>
        <taxon>Rangifer</taxon>
    </lineage>
</organism>
<evidence type="ECO:0000313" key="3">
    <source>
        <dbReference type="Proteomes" id="UP001176941"/>
    </source>
</evidence>
<proteinExistence type="predicted"/>
<keyword evidence="3" id="KW-1185">Reference proteome</keyword>
<evidence type="ECO:0000256" key="1">
    <source>
        <dbReference type="SAM" id="MobiDB-lite"/>
    </source>
</evidence>
<name>A0ABN9A015_RANTA</name>
<evidence type="ECO:0000313" key="2">
    <source>
        <dbReference type="EMBL" id="CAI9179015.1"/>
    </source>
</evidence>
<accession>A0ABN9A015</accession>
<feature type="region of interest" description="Disordered" evidence="1">
    <location>
        <begin position="1"/>
        <end position="78"/>
    </location>
</feature>
<sequence length="97" mass="10014">MMARRPSAPHAGSAQRTGRGLCPQGVEVPRKGLDVTGKATVRGLWKEQAGSDAQGPEDQPGREPQICGLAQGSQQAAEKVANLEIPGDPNAKACSPS</sequence>
<protein>
    <submittedName>
        <fullName evidence="2">Uncharacterized protein</fullName>
    </submittedName>
</protein>
<dbReference type="Proteomes" id="UP001176941">
    <property type="component" value="Chromosome 8"/>
</dbReference>
<dbReference type="EMBL" id="OX459944">
    <property type="protein sequence ID" value="CAI9179015.1"/>
    <property type="molecule type" value="Genomic_DNA"/>
</dbReference>